<keyword evidence="6" id="KW-0406">Ion transport</keyword>
<dbReference type="Proteomes" id="UP000295197">
    <property type="component" value="Unassembled WGS sequence"/>
</dbReference>
<feature type="domain" description="AAA+ ATPase" evidence="8">
    <location>
        <begin position="35"/>
        <end position="204"/>
    </location>
</feature>
<dbReference type="AlphaFoldDB" id="A0A4R3W305"/>
<dbReference type="OrthoDB" id="9784297at2"/>
<proteinExistence type="predicted"/>
<keyword evidence="3" id="KW-1003">Cell membrane</keyword>
<dbReference type="SUPFAM" id="SSF52540">
    <property type="entry name" value="P-loop containing nucleoside triphosphate hydrolases"/>
    <property type="match status" value="1"/>
</dbReference>
<evidence type="ECO:0000256" key="7">
    <source>
        <dbReference type="ARBA" id="ARBA00023136"/>
    </source>
</evidence>
<evidence type="ECO:0000256" key="3">
    <source>
        <dbReference type="ARBA" id="ARBA00022475"/>
    </source>
</evidence>
<dbReference type="InterPro" id="IPR027417">
    <property type="entry name" value="P-loop_NTPase"/>
</dbReference>
<comment type="caution">
    <text evidence="9">The sequence shown here is derived from an EMBL/GenBank/DDBJ whole genome shotgun (WGS) entry which is preliminary data.</text>
</comment>
<keyword evidence="7" id="KW-0472">Membrane</keyword>
<dbReference type="GO" id="GO:0006826">
    <property type="term" value="P:iron ion transport"/>
    <property type="evidence" value="ECO:0007669"/>
    <property type="project" value="UniProtKB-KW"/>
</dbReference>
<dbReference type="InterPro" id="IPR003959">
    <property type="entry name" value="ATPase_AAA_core"/>
</dbReference>
<evidence type="ECO:0000313" key="9">
    <source>
        <dbReference type="EMBL" id="TCV20711.1"/>
    </source>
</evidence>
<keyword evidence="5" id="KW-0408">Iron</keyword>
<evidence type="ECO:0000256" key="1">
    <source>
        <dbReference type="ARBA" id="ARBA00004202"/>
    </source>
</evidence>
<dbReference type="InterPro" id="IPR003593">
    <property type="entry name" value="AAA+_ATPase"/>
</dbReference>
<evidence type="ECO:0000259" key="8">
    <source>
        <dbReference type="SMART" id="SM00382"/>
    </source>
</evidence>
<dbReference type="PANTHER" id="PTHR42771:SF2">
    <property type="entry name" value="IRON(3+)-HYDROXAMATE IMPORT ATP-BINDING PROTEIN FHUC"/>
    <property type="match status" value="1"/>
</dbReference>
<comment type="subcellular location">
    <subcellularLocation>
        <location evidence="1">Cell membrane</location>
        <topology evidence="1">Peripheral membrane protein</topology>
    </subcellularLocation>
</comment>
<gene>
    <name evidence="9" type="ORF">EDC17_100151</name>
</gene>
<dbReference type="EMBL" id="SMBZ01000001">
    <property type="protein sequence ID" value="TCV20711.1"/>
    <property type="molecule type" value="Genomic_DNA"/>
</dbReference>
<keyword evidence="10" id="KW-1185">Reference proteome</keyword>
<evidence type="ECO:0000256" key="5">
    <source>
        <dbReference type="ARBA" id="ARBA00023004"/>
    </source>
</evidence>
<dbReference type="Pfam" id="PF13476">
    <property type="entry name" value="AAA_23"/>
    <property type="match status" value="1"/>
</dbReference>
<accession>A0A4R3W305</accession>
<organism evidence="9 10">
    <name type="scientific">Sphingobacterium alimentarium</name>
    <dbReference type="NCBI Taxonomy" id="797292"/>
    <lineage>
        <taxon>Bacteria</taxon>
        <taxon>Pseudomonadati</taxon>
        <taxon>Bacteroidota</taxon>
        <taxon>Sphingobacteriia</taxon>
        <taxon>Sphingobacteriales</taxon>
        <taxon>Sphingobacteriaceae</taxon>
        <taxon>Sphingobacterium</taxon>
    </lineage>
</organism>
<dbReference type="InterPro" id="IPR038729">
    <property type="entry name" value="Rad50/SbcC_AAA"/>
</dbReference>
<dbReference type="RefSeq" id="WP_132775793.1">
    <property type="nucleotide sequence ID" value="NZ_SMBZ01000001.1"/>
</dbReference>
<keyword evidence="4" id="KW-0410">Iron transport</keyword>
<dbReference type="InterPro" id="IPR051535">
    <property type="entry name" value="Siderophore_ABC-ATPase"/>
</dbReference>
<dbReference type="SMART" id="SM00382">
    <property type="entry name" value="AAA"/>
    <property type="match status" value="1"/>
</dbReference>
<dbReference type="GO" id="GO:0016887">
    <property type="term" value="F:ATP hydrolysis activity"/>
    <property type="evidence" value="ECO:0007669"/>
    <property type="project" value="InterPro"/>
</dbReference>
<reference evidence="9 10" key="1">
    <citation type="submission" date="2019-03" db="EMBL/GenBank/DDBJ databases">
        <title>Genomic Encyclopedia of Type Strains, Phase IV (KMG-IV): sequencing the most valuable type-strain genomes for metagenomic binning, comparative biology and taxonomic classification.</title>
        <authorList>
            <person name="Goeker M."/>
        </authorList>
    </citation>
    <scope>NUCLEOTIDE SEQUENCE [LARGE SCALE GENOMIC DNA]</scope>
    <source>
        <strain evidence="9 10">DSM 22362</strain>
    </source>
</reference>
<evidence type="ECO:0000256" key="4">
    <source>
        <dbReference type="ARBA" id="ARBA00022496"/>
    </source>
</evidence>
<dbReference type="PANTHER" id="PTHR42771">
    <property type="entry name" value="IRON(3+)-HYDROXAMATE IMPORT ATP-BINDING PROTEIN FHUC"/>
    <property type="match status" value="1"/>
</dbReference>
<name>A0A4R3W305_9SPHI</name>
<dbReference type="Gene3D" id="3.40.50.300">
    <property type="entry name" value="P-loop containing nucleotide triphosphate hydrolases"/>
    <property type="match status" value="2"/>
</dbReference>
<sequence>MIYISKITNLKPKKERKAYPYNIKALRNLTELEFTNPITFIVGENGMGKSTLVEAIAIQAGFNPEGGSRNFNFNTMHSHSTLFEDIRVTRTAWRNKDGYFLRAESFYNVATTIDSYGVQEFYSGSLHECSHGESFMALLHSRLGGKGLYIFDETESALSLSRQMNMMVRMKELLEQDSQFIIATHSPILLAYPGADIFHLDEKGIRKVEYEETDQYRLTKFFLNNHERMLKELELI</sequence>
<evidence type="ECO:0000313" key="10">
    <source>
        <dbReference type="Proteomes" id="UP000295197"/>
    </source>
</evidence>
<evidence type="ECO:0000256" key="6">
    <source>
        <dbReference type="ARBA" id="ARBA00023065"/>
    </source>
</evidence>
<dbReference type="Pfam" id="PF13304">
    <property type="entry name" value="AAA_21"/>
    <property type="match status" value="1"/>
</dbReference>
<keyword evidence="2" id="KW-0813">Transport</keyword>
<evidence type="ECO:0000256" key="2">
    <source>
        <dbReference type="ARBA" id="ARBA00022448"/>
    </source>
</evidence>
<dbReference type="GO" id="GO:0005886">
    <property type="term" value="C:plasma membrane"/>
    <property type="evidence" value="ECO:0007669"/>
    <property type="project" value="UniProtKB-SubCell"/>
</dbReference>
<dbReference type="CDD" id="cd00267">
    <property type="entry name" value="ABC_ATPase"/>
    <property type="match status" value="1"/>
</dbReference>
<protein>
    <submittedName>
        <fullName evidence="9">Putative ATPase</fullName>
    </submittedName>
</protein>
<dbReference type="GO" id="GO:0006302">
    <property type="term" value="P:double-strand break repair"/>
    <property type="evidence" value="ECO:0007669"/>
    <property type="project" value="InterPro"/>
</dbReference>